<reference evidence="2" key="2">
    <citation type="submission" date="2024-10" db="UniProtKB">
        <authorList>
            <consortium name="EnsemblProtists"/>
        </authorList>
    </citation>
    <scope>IDENTIFICATION</scope>
</reference>
<proteinExistence type="predicted"/>
<accession>A0A0D3KV51</accession>
<name>A0A0D3KV51_EMIH1</name>
<feature type="domain" description="Rhodanese" evidence="1">
    <location>
        <begin position="61"/>
        <end position="107"/>
    </location>
</feature>
<dbReference type="SUPFAM" id="SSF52821">
    <property type="entry name" value="Rhodanese/Cell cycle control phosphatase"/>
    <property type="match status" value="1"/>
</dbReference>
<dbReference type="GeneID" id="17284907"/>
<sequence>MMRRDVSGCVAGAASAEAGCHVGAYCPSYHTERCARSRETSPTDYKDCCSEQEVVAGPFCEPVVVGCRAGARSALAAEVLIKAGFIEVKSVEGGIRAWVAAGCQSSHAKVSFQRVHASDGMRVTNCLGDWLLALSRLCLHSLARMGSQEGPCTFSGQRRSLSLGPANLAVSCHQCGTSAADRAIDSSELRLTTDREGRQVGQHRSHIVAAVSSYLIARAAASGSQGWIMSSLSPGRPRADVGLSAVWSDLSAVSTTDQVGVF</sequence>
<dbReference type="EnsemblProtists" id="EOD39636">
    <property type="protein sequence ID" value="EOD39636"/>
    <property type="gene ID" value="EMIHUDRAFT_200192"/>
</dbReference>
<keyword evidence="3" id="KW-1185">Reference proteome</keyword>
<dbReference type="HOGENOM" id="CLU_1063297_0_0_1"/>
<reference evidence="3" key="1">
    <citation type="journal article" date="2013" name="Nature">
        <title>Pan genome of the phytoplankton Emiliania underpins its global distribution.</title>
        <authorList>
            <person name="Read B.A."/>
            <person name="Kegel J."/>
            <person name="Klute M.J."/>
            <person name="Kuo A."/>
            <person name="Lefebvre S.C."/>
            <person name="Maumus F."/>
            <person name="Mayer C."/>
            <person name="Miller J."/>
            <person name="Monier A."/>
            <person name="Salamov A."/>
            <person name="Young J."/>
            <person name="Aguilar M."/>
            <person name="Claverie J.M."/>
            <person name="Frickenhaus S."/>
            <person name="Gonzalez K."/>
            <person name="Herman E.K."/>
            <person name="Lin Y.C."/>
            <person name="Napier J."/>
            <person name="Ogata H."/>
            <person name="Sarno A.F."/>
            <person name="Shmutz J."/>
            <person name="Schroeder D."/>
            <person name="de Vargas C."/>
            <person name="Verret F."/>
            <person name="von Dassow P."/>
            <person name="Valentin K."/>
            <person name="Van de Peer Y."/>
            <person name="Wheeler G."/>
            <person name="Dacks J.B."/>
            <person name="Delwiche C.F."/>
            <person name="Dyhrman S.T."/>
            <person name="Glockner G."/>
            <person name="John U."/>
            <person name="Richards T."/>
            <person name="Worden A.Z."/>
            <person name="Zhang X."/>
            <person name="Grigoriev I.V."/>
            <person name="Allen A.E."/>
            <person name="Bidle K."/>
            <person name="Borodovsky M."/>
            <person name="Bowler C."/>
            <person name="Brownlee C."/>
            <person name="Cock J.M."/>
            <person name="Elias M."/>
            <person name="Gladyshev V.N."/>
            <person name="Groth M."/>
            <person name="Guda C."/>
            <person name="Hadaegh A."/>
            <person name="Iglesias-Rodriguez M.D."/>
            <person name="Jenkins J."/>
            <person name="Jones B.M."/>
            <person name="Lawson T."/>
            <person name="Leese F."/>
            <person name="Lindquist E."/>
            <person name="Lobanov A."/>
            <person name="Lomsadze A."/>
            <person name="Malik S.B."/>
            <person name="Marsh M.E."/>
            <person name="Mackinder L."/>
            <person name="Mock T."/>
            <person name="Mueller-Roeber B."/>
            <person name="Pagarete A."/>
            <person name="Parker M."/>
            <person name="Probert I."/>
            <person name="Quesneville H."/>
            <person name="Raines C."/>
            <person name="Rensing S.A."/>
            <person name="Riano-Pachon D.M."/>
            <person name="Richier S."/>
            <person name="Rokitta S."/>
            <person name="Shiraiwa Y."/>
            <person name="Soanes D.M."/>
            <person name="van der Giezen M."/>
            <person name="Wahlund T.M."/>
            <person name="Williams B."/>
            <person name="Wilson W."/>
            <person name="Wolfe G."/>
            <person name="Wurch L.L."/>
        </authorList>
    </citation>
    <scope>NUCLEOTIDE SEQUENCE</scope>
</reference>
<dbReference type="Gene3D" id="3.40.250.10">
    <property type="entry name" value="Rhodanese-like domain"/>
    <property type="match status" value="1"/>
</dbReference>
<evidence type="ECO:0000259" key="1">
    <source>
        <dbReference type="PROSITE" id="PS50206"/>
    </source>
</evidence>
<dbReference type="CDD" id="cd00158">
    <property type="entry name" value="RHOD"/>
    <property type="match status" value="1"/>
</dbReference>
<dbReference type="InterPro" id="IPR001763">
    <property type="entry name" value="Rhodanese-like_dom"/>
</dbReference>
<protein>
    <recommendedName>
        <fullName evidence="1">Rhodanese domain-containing protein</fullName>
    </recommendedName>
</protein>
<dbReference type="AlphaFoldDB" id="A0A0D3KV51"/>
<dbReference type="Proteomes" id="UP000013827">
    <property type="component" value="Unassembled WGS sequence"/>
</dbReference>
<dbReference type="InterPro" id="IPR036873">
    <property type="entry name" value="Rhodanese-like_dom_sf"/>
</dbReference>
<dbReference type="PaxDb" id="2903-EOD39636"/>
<dbReference type="RefSeq" id="XP_005792065.1">
    <property type="nucleotide sequence ID" value="XM_005792008.1"/>
</dbReference>
<dbReference type="PROSITE" id="PS50206">
    <property type="entry name" value="RHODANESE_3"/>
    <property type="match status" value="1"/>
</dbReference>
<evidence type="ECO:0000313" key="2">
    <source>
        <dbReference type="EnsemblProtists" id="EOD39636"/>
    </source>
</evidence>
<dbReference type="KEGG" id="ehx:EMIHUDRAFT_200192"/>
<dbReference type="Pfam" id="PF00581">
    <property type="entry name" value="Rhodanese"/>
    <property type="match status" value="1"/>
</dbReference>
<organism evidence="2 3">
    <name type="scientific">Emiliania huxleyi (strain CCMP1516)</name>
    <dbReference type="NCBI Taxonomy" id="280463"/>
    <lineage>
        <taxon>Eukaryota</taxon>
        <taxon>Haptista</taxon>
        <taxon>Haptophyta</taxon>
        <taxon>Prymnesiophyceae</taxon>
        <taxon>Isochrysidales</taxon>
        <taxon>Noelaerhabdaceae</taxon>
        <taxon>Emiliania</taxon>
    </lineage>
</organism>
<evidence type="ECO:0000313" key="3">
    <source>
        <dbReference type="Proteomes" id="UP000013827"/>
    </source>
</evidence>